<dbReference type="InterPro" id="IPR003598">
    <property type="entry name" value="Ig_sub2"/>
</dbReference>
<dbReference type="RefSeq" id="XP_022236512.1">
    <property type="nucleotide sequence ID" value="XM_022380804.1"/>
</dbReference>
<name>A0ABM1RYQ7_LIMPO</name>
<dbReference type="InterPro" id="IPR019791">
    <property type="entry name" value="Haem_peroxidase_animal"/>
</dbReference>
<keyword evidence="4" id="KW-1185">Reference proteome</keyword>
<dbReference type="PRINTS" id="PR00457">
    <property type="entry name" value="ANPEROXIDASE"/>
</dbReference>
<feature type="coiled-coil region" evidence="2">
    <location>
        <begin position="820"/>
        <end position="847"/>
    </location>
</feature>
<evidence type="ECO:0000256" key="2">
    <source>
        <dbReference type="SAM" id="Coils"/>
    </source>
</evidence>
<dbReference type="InterPro" id="IPR007110">
    <property type="entry name" value="Ig-like_dom"/>
</dbReference>
<dbReference type="InterPro" id="IPR037120">
    <property type="entry name" value="Haem_peroxidase_sf_animal"/>
</dbReference>
<evidence type="ECO:0000259" key="3">
    <source>
        <dbReference type="PROSITE" id="PS50835"/>
    </source>
</evidence>
<evidence type="ECO:0000313" key="4">
    <source>
        <dbReference type="Proteomes" id="UP000694941"/>
    </source>
</evidence>
<dbReference type="SMART" id="SM00409">
    <property type="entry name" value="IG"/>
    <property type="match status" value="1"/>
</dbReference>
<dbReference type="PROSITE" id="PS50292">
    <property type="entry name" value="PEROXIDASE_3"/>
    <property type="match status" value="1"/>
</dbReference>
<keyword evidence="1" id="KW-0560">Oxidoreductase</keyword>
<feature type="domain" description="Ig-like" evidence="3">
    <location>
        <begin position="264"/>
        <end position="350"/>
    </location>
</feature>
<accession>A0ABM1RYQ7</accession>
<reference evidence="5" key="1">
    <citation type="submission" date="2025-08" db="UniProtKB">
        <authorList>
            <consortium name="RefSeq"/>
        </authorList>
    </citation>
    <scope>IDENTIFICATION</scope>
    <source>
        <tissue evidence="5">Muscle</tissue>
    </source>
</reference>
<sequence>MVPISAASYVPKSSSCLLYTLIISTDRLLIFPGWTQSQQHHGFPKPSSRLVSTQIISTDVVSPDTEASHMLMQWGQFLDHDIDFSLPAISHESFVDGTDCSRTCDYSPPCFPIEIPPGDRRIRGHSCMEFVRSSAICGSGVTSVFLNEVMPREQANQLTSFIDASNVYGSSERLSQHLRNLTNNLGLLRHGPLMQSGKPLLPFNDGQPIDCQRDPTASNIGCFLAGDIRANEQLGLLSMHTLWMREHNRIAGKDYQAYHNLSPPVFSRTPQDTEATLGSNIELPCQARGDPEPRITWRKNRIPLNIDSDHYRLSSRGDLYMFNIVQEDQGSYECIAENEVGHAAVSIRLSIRAAPYTTYPGDRYVVPAVENARRAVEEAVNHTLHYLFSRDRNRTPNHLLQVFRFPSPEARDLAKAAEIYEKALLNVRGRVEAGVKLNLTEFRYSEILSPHQMELLTNLSGCQAHRQSPSCSNMCFHRKYRTFDGSCNNLQHSTWGSSLTPFLRLLPAVYENGFNTPVAFQPIPEGNIELHRAFFAPHRLVEEGGIDPLLRGLFYASAKIKRPDQLLNSQLTEHLFELAHEVALDLAAMNIQRGRDHAIPSYNEWRKFCNLSVAENFDDLKNEIKDQELRTKLQNLYGHPGNVDLWVGGLSEESTEGARIGPTFTCILVDQFKRLRDGDRYWYDNPGVFSPDQLVQVKQTTLARVICDNGDNITHVTRNVFIVPGLQTPQFVECSEIPKVDLRMWSDCCHGCEDSGDFNSVTTLSRRTRRSLEYSYPDEKPLSFRMNKLDNDVVSMTTANATAHAPSTESQNIIQRETDFDATEERIEGLEDLIHTLERTLHKLYRKVRHFNCRLVRK</sequence>
<dbReference type="SUPFAM" id="SSF48113">
    <property type="entry name" value="Heme-dependent peroxidases"/>
    <property type="match status" value="3"/>
</dbReference>
<gene>
    <name evidence="5" type="primary">LOC106477118</name>
</gene>
<dbReference type="PANTHER" id="PTHR11475:SF58">
    <property type="entry name" value="PEROXIDASIN"/>
    <property type="match status" value="1"/>
</dbReference>
<proteinExistence type="predicted"/>
<dbReference type="PROSITE" id="PS50835">
    <property type="entry name" value="IG_LIKE"/>
    <property type="match status" value="1"/>
</dbReference>
<evidence type="ECO:0000313" key="5">
    <source>
        <dbReference type="RefSeq" id="XP_022236512.1"/>
    </source>
</evidence>
<organism evidence="4 5">
    <name type="scientific">Limulus polyphemus</name>
    <name type="common">Atlantic horseshoe crab</name>
    <dbReference type="NCBI Taxonomy" id="6850"/>
    <lineage>
        <taxon>Eukaryota</taxon>
        <taxon>Metazoa</taxon>
        <taxon>Ecdysozoa</taxon>
        <taxon>Arthropoda</taxon>
        <taxon>Chelicerata</taxon>
        <taxon>Merostomata</taxon>
        <taxon>Xiphosura</taxon>
        <taxon>Limulidae</taxon>
        <taxon>Limulus</taxon>
    </lineage>
</organism>
<dbReference type="PANTHER" id="PTHR11475">
    <property type="entry name" value="OXIDASE/PEROXIDASE"/>
    <property type="match status" value="1"/>
</dbReference>
<dbReference type="InterPro" id="IPR036179">
    <property type="entry name" value="Ig-like_dom_sf"/>
</dbReference>
<dbReference type="SMART" id="SM00408">
    <property type="entry name" value="IGc2"/>
    <property type="match status" value="1"/>
</dbReference>
<dbReference type="Gene3D" id="1.10.640.10">
    <property type="entry name" value="Haem peroxidase domain superfamily, animal type"/>
    <property type="match status" value="3"/>
</dbReference>
<dbReference type="SUPFAM" id="SSF48726">
    <property type="entry name" value="Immunoglobulin"/>
    <property type="match status" value="1"/>
</dbReference>
<dbReference type="Pfam" id="PF03098">
    <property type="entry name" value="An_peroxidase"/>
    <property type="match status" value="3"/>
</dbReference>
<dbReference type="InterPro" id="IPR013783">
    <property type="entry name" value="Ig-like_fold"/>
</dbReference>
<dbReference type="InterPro" id="IPR003599">
    <property type="entry name" value="Ig_sub"/>
</dbReference>
<dbReference type="Pfam" id="PF07679">
    <property type="entry name" value="I-set"/>
    <property type="match status" value="1"/>
</dbReference>
<evidence type="ECO:0000256" key="1">
    <source>
        <dbReference type="ARBA" id="ARBA00022559"/>
    </source>
</evidence>
<protein>
    <submittedName>
        <fullName evidence="5">Peroxidasin-like</fullName>
    </submittedName>
</protein>
<dbReference type="InterPro" id="IPR010255">
    <property type="entry name" value="Haem_peroxidase_sf"/>
</dbReference>
<dbReference type="Gene3D" id="2.60.40.10">
    <property type="entry name" value="Immunoglobulins"/>
    <property type="match status" value="1"/>
</dbReference>
<dbReference type="Proteomes" id="UP000694941">
    <property type="component" value="Unplaced"/>
</dbReference>
<dbReference type="InterPro" id="IPR013098">
    <property type="entry name" value="Ig_I-set"/>
</dbReference>
<dbReference type="GeneID" id="106477118"/>
<keyword evidence="1" id="KW-0575">Peroxidase</keyword>
<keyword evidence="2" id="KW-0175">Coiled coil</keyword>